<accession>A0AC35FMI2</accession>
<reference evidence="2" key="1">
    <citation type="submission" date="2022-11" db="UniProtKB">
        <authorList>
            <consortium name="WormBaseParasite"/>
        </authorList>
    </citation>
    <scope>IDENTIFICATION</scope>
</reference>
<dbReference type="Proteomes" id="UP000887580">
    <property type="component" value="Unplaced"/>
</dbReference>
<evidence type="ECO:0000313" key="2">
    <source>
        <dbReference type="WBParaSite" id="PS1159_v2.g1896.t1"/>
    </source>
</evidence>
<name>A0AC35FMI2_9BILA</name>
<organism evidence="1 2">
    <name type="scientific">Panagrolaimus sp. PS1159</name>
    <dbReference type="NCBI Taxonomy" id="55785"/>
    <lineage>
        <taxon>Eukaryota</taxon>
        <taxon>Metazoa</taxon>
        <taxon>Ecdysozoa</taxon>
        <taxon>Nematoda</taxon>
        <taxon>Chromadorea</taxon>
        <taxon>Rhabditida</taxon>
        <taxon>Tylenchina</taxon>
        <taxon>Panagrolaimomorpha</taxon>
        <taxon>Panagrolaimoidea</taxon>
        <taxon>Panagrolaimidae</taxon>
        <taxon>Panagrolaimus</taxon>
    </lineage>
</organism>
<sequence length="41" mass="4436">MSSFHSLAFVTFLAVICCTLAFPATITTTASDNYYENDVIG</sequence>
<proteinExistence type="predicted"/>
<evidence type="ECO:0000313" key="1">
    <source>
        <dbReference type="Proteomes" id="UP000887580"/>
    </source>
</evidence>
<protein>
    <submittedName>
        <fullName evidence="2">Uncharacterized protein</fullName>
    </submittedName>
</protein>
<dbReference type="WBParaSite" id="PS1159_v2.g1896.t1">
    <property type="protein sequence ID" value="PS1159_v2.g1896.t1"/>
    <property type="gene ID" value="PS1159_v2.g1896"/>
</dbReference>